<name>A0AA41UHW7_9MICO</name>
<dbReference type="InterPro" id="IPR036779">
    <property type="entry name" value="LysM_dom_sf"/>
</dbReference>
<evidence type="ECO:0000256" key="1">
    <source>
        <dbReference type="SAM" id="MobiDB-lite"/>
    </source>
</evidence>
<evidence type="ECO:0000259" key="3">
    <source>
        <dbReference type="PROSITE" id="PS51782"/>
    </source>
</evidence>
<dbReference type="Gene3D" id="3.10.350.10">
    <property type="entry name" value="LysM domain"/>
    <property type="match status" value="1"/>
</dbReference>
<keyword evidence="5" id="KW-1185">Reference proteome</keyword>
<dbReference type="Proteomes" id="UP001165341">
    <property type="component" value="Unassembled WGS sequence"/>
</dbReference>
<accession>A0AA41UHW7</accession>
<dbReference type="SUPFAM" id="SSF54106">
    <property type="entry name" value="LysM domain"/>
    <property type="match status" value="1"/>
</dbReference>
<feature type="compositionally biased region" description="Low complexity" evidence="1">
    <location>
        <begin position="35"/>
        <end position="53"/>
    </location>
</feature>
<proteinExistence type="predicted"/>
<dbReference type="Pfam" id="PF01476">
    <property type="entry name" value="LysM"/>
    <property type="match status" value="1"/>
</dbReference>
<dbReference type="InterPro" id="IPR018392">
    <property type="entry name" value="LysM"/>
</dbReference>
<feature type="domain" description="LysM" evidence="3">
    <location>
        <begin position="79"/>
        <end position="124"/>
    </location>
</feature>
<evidence type="ECO:0000256" key="2">
    <source>
        <dbReference type="SAM" id="SignalP"/>
    </source>
</evidence>
<dbReference type="RefSeq" id="WP_243012511.1">
    <property type="nucleotide sequence ID" value="NZ_JALGAR010000003.1"/>
</dbReference>
<sequence>MTRDPRRLSVTAALAVTFAVALAGCAGTPTSADGSALASPTSTPSPTATSHLSKYPTPRDQGPVEGAEGTTTTDSAGTITYTVVSGDSTSAIATRFGVYPEQVETLVGGKVGMSTIHPGDKLQFGTRGYT</sequence>
<evidence type="ECO:0000313" key="5">
    <source>
        <dbReference type="Proteomes" id="UP001165341"/>
    </source>
</evidence>
<dbReference type="CDD" id="cd00118">
    <property type="entry name" value="LysM"/>
    <property type="match status" value="1"/>
</dbReference>
<organism evidence="4 5">
    <name type="scientific">Cryobacterium zhongshanensis</name>
    <dbReference type="NCBI Taxonomy" id="2928153"/>
    <lineage>
        <taxon>Bacteria</taxon>
        <taxon>Bacillati</taxon>
        <taxon>Actinomycetota</taxon>
        <taxon>Actinomycetes</taxon>
        <taxon>Micrococcales</taxon>
        <taxon>Microbacteriaceae</taxon>
        <taxon>Cryobacterium</taxon>
    </lineage>
</organism>
<comment type="caution">
    <text evidence="4">The sequence shown here is derived from an EMBL/GenBank/DDBJ whole genome shotgun (WGS) entry which is preliminary data.</text>
</comment>
<feature type="chain" id="PRO_5041321170" evidence="2">
    <location>
        <begin position="24"/>
        <end position="130"/>
    </location>
</feature>
<dbReference type="PROSITE" id="PS51782">
    <property type="entry name" value="LYSM"/>
    <property type="match status" value="1"/>
</dbReference>
<feature type="signal peptide" evidence="2">
    <location>
        <begin position="1"/>
        <end position="23"/>
    </location>
</feature>
<feature type="region of interest" description="Disordered" evidence="1">
    <location>
        <begin position="30"/>
        <end position="77"/>
    </location>
</feature>
<keyword evidence="2" id="KW-0732">Signal</keyword>
<gene>
    <name evidence="4" type="ORF">MQH31_13815</name>
</gene>
<reference evidence="4" key="1">
    <citation type="submission" date="2022-03" db="EMBL/GenBank/DDBJ databases">
        <title>Cryobacterium sp. nov. strain ZS14-85, isolated from Antarctic soil.</title>
        <authorList>
            <person name="Li J."/>
            <person name="Niu G."/>
        </authorList>
    </citation>
    <scope>NUCLEOTIDE SEQUENCE</scope>
    <source>
        <strain evidence="4">ZS14-85</strain>
    </source>
</reference>
<dbReference type="EMBL" id="JALGAR010000003">
    <property type="protein sequence ID" value="MCI4658884.1"/>
    <property type="molecule type" value="Genomic_DNA"/>
</dbReference>
<dbReference type="PROSITE" id="PS51257">
    <property type="entry name" value="PROKAR_LIPOPROTEIN"/>
    <property type="match status" value="1"/>
</dbReference>
<protein>
    <submittedName>
        <fullName evidence="4">LysM peptidoglycan-binding domain-containing protein</fullName>
    </submittedName>
</protein>
<dbReference type="SMART" id="SM00257">
    <property type="entry name" value="LysM"/>
    <property type="match status" value="1"/>
</dbReference>
<dbReference type="AlphaFoldDB" id="A0AA41UHW7"/>
<evidence type="ECO:0000313" key="4">
    <source>
        <dbReference type="EMBL" id="MCI4658884.1"/>
    </source>
</evidence>